<dbReference type="InterPro" id="IPR017500">
    <property type="entry name" value="Phage_infect_YhgE_N"/>
</dbReference>
<dbReference type="Proteomes" id="UP000626244">
    <property type="component" value="Unassembled WGS sequence"/>
</dbReference>
<dbReference type="AlphaFoldDB" id="A0A8J3AEB1"/>
<comment type="subcellular location">
    <subcellularLocation>
        <location evidence="1">Membrane</location>
        <topology evidence="1">Multi-pass membrane protein</topology>
    </subcellularLocation>
</comment>
<sequence length="667" mass="72437">MGLTLFIKDWQHILKHKMATIAVGILLLMPLVYAGLFVAGYWDPYGKLDQFPVAVVNLDQGANMSHTNIHIGNDMVTDLKGNKNLDLHFVSKDRAEKGLKKGDYFLIISIPKNFSENIATISDEHPQKAKLEYKINQGKNFVAGQISSQVAKEIYDKVSTEITKSYTETIFSNLKDMGNGFEQASNGATKIHEGTSKAKNGASNLKDGASQLARGEKQLSDSTVPLTEGVDKLSDSLSTIKSGSDSLTTGLGELNNAGGQLETGATSLVSGVTQLKSASDTQGLLITELEKTKQSLTTKLDEYINKNSEAKDDETIKAIQSEIQIITGLLNKMQTIQTLQSNGITKVRSGQEDLAKGLHSFDQHLNSAYLGSQKLTAGLTKFSSGMTKWNEGFHTFSSGVISATNGSEKILDGTSALVSGMQDLTNGTGELSDKLNDAANKSSNIHSDANLFSMFSRPVDLQETVINEVENYGTSMVPYFLTLGLFVGGLIASNVVPFERESKIPGVSGWQHFVNKFCLYASFAFIQTIIVDIVILFGFDVHVYSIPKFLILSLLAALTYVTFILMLVSIFGGVGKLGAIILLVTQLVTCGGTFPIELASQFIQAINKFLPMTYAVNSFRSVISTREWNVYWNGIGILFSFTFVFALIACLLVVKANQKEKLVTSAG</sequence>
<dbReference type="RefSeq" id="WP_088003688.1">
    <property type="nucleotide sequence ID" value="NZ_BMHB01000001.1"/>
</dbReference>
<keyword evidence="4 6" id="KW-0472">Membrane</keyword>
<dbReference type="InterPro" id="IPR017501">
    <property type="entry name" value="Phage_infect_YhgE_C"/>
</dbReference>
<keyword evidence="5" id="KW-0175">Coiled coil</keyword>
<feature type="transmembrane region" description="Helical" evidence="6">
    <location>
        <begin position="577"/>
        <end position="596"/>
    </location>
</feature>
<feature type="transmembrane region" description="Helical" evidence="6">
    <location>
        <begin position="21"/>
        <end position="42"/>
    </location>
</feature>
<evidence type="ECO:0000259" key="7">
    <source>
        <dbReference type="Pfam" id="PF12698"/>
    </source>
</evidence>
<dbReference type="EMBL" id="BMHB01000001">
    <property type="protein sequence ID" value="GGI10445.1"/>
    <property type="molecule type" value="Genomic_DNA"/>
</dbReference>
<evidence type="ECO:0000256" key="6">
    <source>
        <dbReference type="SAM" id="Phobius"/>
    </source>
</evidence>
<evidence type="ECO:0000313" key="9">
    <source>
        <dbReference type="Proteomes" id="UP000626244"/>
    </source>
</evidence>
<proteinExistence type="predicted"/>
<dbReference type="Gene3D" id="3.40.1710.10">
    <property type="entry name" value="abc type-2 transporter like domain"/>
    <property type="match status" value="1"/>
</dbReference>
<keyword evidence="3 6" id="KW-1133">Transmembrane helix</keyword>
<feature type="transmembrane region" description="Helical" evidence="6">
    <location>
        <begin position="630"/>
        <end position="654"/>
    </location>
</feature>
<evidence type="ECO:0000256" key="1">
    <source>
        <dbReference type="ARBA" id="ARBA00004141"/>
    </source>
</evidence>
<feature type="transmembrane region" description="Helical" evidence="6">
    <location>
        <begin position="517"/>
        <end position="537"/>
    </location>
</feature>
<dbReference type="GO" id="GO:0016020">
    <property type="term" value="C:membrane"/>
    <property type="evidence" value="ECO:0007669"/>
    <property type="project" value="UniProtKB-SubCell"/>
</dbReference>
<keyword evidence="9" id="KW-1185">Reference proteome</keyword>
<dbReference type="InterPro" id="IPR013525">
    <property type="entry name" value="ABC2_TM"/>
</dbReference>
<feature type="domain" description="ABC-2 type transporter transmembrane" evidence="7">
    <location>
        <begin position="369"/>
        <end position="650"/>
    </location>
</feature>
<dbReference type="PANTHER" id="PTHR43077:SF5">
    <property type="entry name" value="PHAGE INFECTION PROTEIN"/>
    <property type="match status" value="1"/>
</dbReference>
<gene>
    <name evidence="8" type="ORF">GCM10007380_02830</name>
</gene>
<accession>A0A8J3AEB1</accession>
<feature type="domain" description="ABC-2 type transporter transmembrane" evidence="7">
    <location>
        <begin position="25"/>
        <end position="170"/>
    </location>
</feature>
<evidence type="ECO:0000313" key="8">
    <source>
        <dbReference type="EMBL" id="GGI10445.1"/>
    </source>
</evidence>
<feature type="transmembrane region" description="Helical" evidence="6">
    <location>
        <begin position="549"/>
        <end position="570"/>
    </location>
</feature>
<evidence type="ECO:0000256" key="4">
    <source>
        <dbReference type="ARBA" id="ARBA00023136"/>
    </source>
</evidence>
<dbReference type="NCBIfam" id="TIGR03062">
    <property type="entry name" value="pip_yhgE_Cterm"/>
    <property type="match status" value="1"/>
</dbReference>
<reference evidence="9" key="1">
    <citation type="journal article" date="2019" name="Int. J. Syst. Evol. Microbiol.">
        <title>The Global Catalogue of Microorganisms (GCM) 10K type strain sequencing project: providing services to taxonomists for standard genome sequencing and annotation.</title>
        <authorList>
            <consortium name="The Broad Institute Genomics Platform"/>
            <consortium name="The Broad Institute Genome Sequencing Center for Infectious Disease"/>
            <person name="Wu L."/>
            <person name="Ma J."/>
        </authorList>
    </citation>
    <scope>NUCLEOTIDE SEQUENCE [LARGE SCALE GENOMIC DNA]</scope>
    <source>
        <strain evidence="9">CGMCC 1.14993</strain>
    </source>
</reference>
<dbReference type="OrthoDB" id="9811483at2"/>
<feature type="coiled-coil region" evidence="5">
    <location>
        <begin position="286"/>
        <end position="313"/>
    </location>
</feature>
<feature type="transmembrane region" description="Helical" evidence="6">
    <location>
        <begin position="476"/>
        <end position="496"/>
    </location>
</feature>
<dbReference type="PANTHER" id="PTHR43077">
    <property type="entry name" value="TRANSPORT PERMEASE YVFS-RELATED"/>
    <property type="match status" value="1"/>
</dbReference>
<dbReference type="Pfam" id="PF12698">
    <property type="entry name" value="ABC2_membrane_3"/>
    <property type="match status" value="2"/>
</dbReference>
<name>A0A8J3AEB1_9BACI</name>
<keyword evidence="2 6" id="KW-0812">Transmembrane</keyword>
<dbReference type="NCBIfam" id="TIGR03061">
    <property type="entry name" value="pip_yhgE_Nterm"/>
    <property type="match status" value="1"/>
</dbReference>
<evidence type="ECO:0000256" key="2">
    <source>
        <dbReference type="ARBA" id="ARBA00022692"/>
    </source>
</evidence>
<dbReference type="Gene3D" id="1.10.287.950">
    <property type="entry name" value="Methyl-accepting chemotaxis protein"/>
    <property type="match status" value="1"/>
</dbReference>
<evidence type="ECO:0000256" key="3">
    <source>
        <dbReference type="ARBA" id="ARBA00022989"/>
    </source>
</evidence>
<evidence type="ECO:0000256" key="5">
    <source>
        <dbReference type="SAM" id="Coils"/>
    </source>
</evidence>
<protein>
    <submittedName>
        <fullName evidence="8">Phage infection protein</fullName>
    </submittedName>
</protein>
<organism evidence="8 9">
    <name type="scientific">Gottfriedia solisilvae</name>
    <dbReference type="NCBI Taxonomy" id="1516104"/>
    <lineage>
        <taxon>Bacteria</taxon>
        <taxon>Bacillati</taxon>
        <taxon>Bacillota</taxon>
        <taxon>Bacilli</taxon>
        <taxon>Bacillales</taxon>
        <taxon>Bacillaceae</taxon>
        <taxon>Gottfriedia</taxon>
    </lineage>
</organism>
<dbReference type="GO" id="GO:0140359">
    <property type="term" value="F:ABC-type transporter activity"/>
    <property type="evidence" value="ECO:0007669"/>
    <property type="project" value="InterPro"/>
</dbReference>
<comment type="caution">
    <text evidence="8">The sequence shown here is derived from an EMBL/GenBank/DDBJ whole genome shotgun (WGS) entry which is preliminary data.</text>
</comment>
<dbReference type="InterPro" id="IPR051328">
    <property type="entry name" value="T7SS_ABC-Transporter"/>
</dbReference>